<evidence type="ECO:0000256" key="3">
    <source>
        <dbReference type="ARBA" id="ARBA00022989"/>
    </source>
</evidence>
<feature type="transmembrane region" description="Helical" evidence="5">
    <location>
        <begin position="128"/>
        <end position="150"/>
    </location>
</feature>
<dbReference type="PANTHER" id="PTHR12489">
    <property type="entry name" value="LIPOMA HMGIC FUSION PARTNER-LIKE PROTEIN"/>
    <property type="match status" value="1"/>
</dbReference>
<name>A0AAW1NHC5_POPJA</name>
<gene>
    <name evidence="6" type="ORF">QE152_g122</name>
</gene>
<dbReference type="InterPro" id="IPR019372">
    <property type="entry name" value="LHFPL"/>
</dbReference>
<dbReference type="GO" id="GO:0016020">
    <property type="term" value="C:membrane"/>
    <property type="evidence" value="ECO:0007669"/>
    <property type="project" value="UniProtKB-SubCell"/>
</dbReference>
<evidence type="ECO:0000256" key="2">
    <source>
        <dbReference type="ARBA" id="ARBA00022692"/>
    </source>
</evidence>
<keyword evidence="2 5" id="KW-0812">Transmembrane</keyword>
<dbReference type="EMBL" id="JASPKY010000001">
    <property type="protein sequence ID" value="KAK9759264.1"/>
    <property type="molecule type" value="Genomic_DNA"/>
</dbReference>
<feature type="transmembrane region" description="Helical" evidence="5">
    <location>
        <begin position="12"/>
        <end position="34"/>
    </location>
</feature>
<evidence type="ECO:0000313" key="7">
    <source>
        <dbReference type="Proteomes" id="UP001458880"/>
    </source>
</evidence>
<keyword evidence="4 5" id="KW-0472">Membrane</keyword>
<evidence type="ECO:0000256" key="4">
    <source>
        <dbReference type="ARBA" id="ARBA00023136"/>
    </source>
</evidence>
<dbReference type="Gene3D" id="1.20.140.150">
    <property type="match status" value="1"/>
</dbReference>
<evidence type="ECO:0000256" key="5">
    <source>
        <dbReference type="SAM" id="Phobius"/>
    </source>
</evidence>
<keyword evidence="7" id="KW-1185">Reference proteome</keyword>
<evidence type="ECO:0000313" key="6">
    <source>
        <dbReference type="EMBL" id="KAK9759264.1"/>
    </source>
</evidence>
<accession>A0AAW1NHC5</accession>
<dbReference type="Pfam" id="PF10242">
    <property type="entry name" value="L_HMGIC_fpl"/>
    <property type="match status" value="1"/>
</dbReference>
<sequence>MYIIITLRSLLWILTSLIATLLMVSSLLSPHWLIGTTQLTTLNDVENLTYTPTIGVYAKCGKPLRESDPRSSSCVTLAVRGLATESSIFPNLWKASTVFICIGLIIMSMTVTSSLASCCFQSIFRKSIFTVSGAIQAIAGIFYILGIMLYPMGWSVPKVQQLCGRDASPFYPGNCTIGSGLYTAVLATVLTLVSACTSLYAEKSTSSDKVQDHISEGQTLICLP</sequence>
<comment type="caution">
    <text evidence="6">The sequence shown here is derived from an EMBL/GenBank/DDBJ whole genome shotgun (WGS) entry which is preliminary data.</text>
</comment>
<reference evidence="6 7" key="1">
    <citation type="journal article" date="2024" name="BMC Genomics">
        <title>De novo assembly and annotation of Popillia japonica's genome with initial clues to its potential as an invasive pest.</title>
        <authorList>
            <person name="Cucini C."/>
            <person name="Boschi S."/>
            <person name="Funari R."/>
            <person name="Cardaioli E."/>
            <person name="Iannotti N."/>
            <person name="Marturano G."/>
            <person name="Paoli F."/>
            <person name="Bruttini M."/>
            <person name="Carapelli A."/>
            <person name="Frati F."/>
            <person name="Nardi F."/>
        </authorList>
    </citation>
    <scope>NUCLEOTIDE SEQUENCE [LARGE SCALE GENOMIC DNA]</scope>
    <source>
        <strain evidence="6">DMR45628</strain>
    </source>
</reference>
<comment type="subcellular location">
    <subcellularLocation>
        <location evidence="1">Membrane</location>
        <topology evidence="1">Multi-pass membrane protein</topology>
    </subcellularLocation>
</comment>
<evidence type="ECO:0000256" key="1">
    <source>
        <dbReference type="ARBA" id="ARBA00004141"/>
    </source>
</evidence>
<organism evidence="6 7">
    <name type="scientific">Popillia japonica</name>
    <name type="common">Japanese beetle</name>
    <dbReference type="NCBI Taxonomy" id="7064"/>
    <lineage>
        <taxon>Eukaryota</taxon>
        <taxon>Metazoa</taxon>
        <taxon>Ecdysozoa</taxon>
        <taxon>Arthropoda</taxon>
        <taxon>Hexapoda</taxon>
        <taxon>Insecta</taxon>
        <taxon>Pterygota</taxon>
        <taxon>Neoptera</taxon>
        <taxon>Endopterygota</taxon>
        <taxon>Coleoptera</taxon>
        <taxon>Polyphaga</taxon>
        <taxon>Scarabaeiformia</taxon>
        <taxon>Scarabaeidae</taxon>
        <taxon>Rutelinae</taxon>
        <taxon>Popillia</taxon>
    </lineage>
</organism>
<proteinExistence type="predicted"/>
<dbReference type="PANTHER" id="PTHR12489:SF19">
    <property type="entry name" value="LHFPL TETRASPAN SUBFAMILY MEMBER 2 PROTEIN"/>
    <property type="match status" value="1"/>
</dbReference>
<keyword evidence="3 5" id="KW-1133">Transmembrane helix</keyword>
<dbReference type="Proteomes" id="UP001458880">
    <property type="component" value="Unassembled WGS sequence"/>
</dbReference>
<feature type="transmembrane region" description="Helical" evidence="5">
    <location>
        <begin position="181"/>
        <end position="201"/>
    </location>
</feature>
<feature type="transmembrane region" description="Helical" evidence="5">
    <location>
        <begin position="95"/>
        <end position="116"/>
    </location>
</feature>
<dbReference type="AlphaFoldDB" id="A0AAW1NHC5"/>
<protein>
    <submittedName>
        <fullName evidence="6">Lipoma HMGIC fusion partner-like protein</fullName>
    </submittedName>
</protein>